<keyword evidence="5 8" id="KW-1133">Transmembrane helix</keyword>
<comment type="subcellular location">
    <subcellularLocation>
        <location evidence="1">Cell membrane</location>
        <topology evidence="1">Multi-pass membrane protein</topology>
    </subcellularLocation>
</comment>
<dbReference type="SUPFAM" id="SSF82866">
    <property type="entry name" value="Multidrug efflux transporter AcrB transmembrane domain"/>
    <property type="match status" value="2"/>
</dbReference>
<feature type="transmembrane region" description="Helical" evidence="8">
    <location>
        <begin position="373"/>
        <end position="394"/>
    </location>
</feature>
<feature type="compositionally biased region" description="Pro residues" evidence="7">
    <location>
        <begin position="725"/>
        <end position="736"/>
    </location>
</feature>
<evidence type="ECO:0000313" key="11">
    <source>
        <dbReference type="EMBL" id="MCQ4044417.1"/>
    </source>
</evidence>
<proteinExistence type="inferred from homology"/>
<feature type="chain" id="PRO_5047529444" evidence="9">
    <location>
        <begin position="33"/>
        <end position="745"/>
    </location>
</feature>
<evidence type="ECO:0000256" key="3">
    <source>
        <dbReference type="ARBA" id="ARBA00022475"/>
    </source>
</evidence>
<comment type="caution">
    <text evidence="11">The sequence shown here is derived from an EMBL/GenBank/DDBJ whole genome shotgun (WGS) entry which is preliminary data.</text>
</comment>
<feature type="transmembrane region" description="Helical" evidence="8">
    <location>
        <begin position="641"/>
        <end position="660"/>
    </location>
</feature>
<evidence type="ECO:0000313" key="12">
    <source>
        <dbReference type="Proteomes" id="UP001206206"/>
    </source>
</evidence>
<evidence type="ECO:0000256" key="6">
    <source>
        <dbReference type="ARBA" id="ARBA00023136"/>
    </source>
</evidence>
<feature type="transmembrane region" description="Helical" evidence="8">
    <location>
        <begin position="528"/>
        <end position="547"/>
    </location>
</feature>
<keyword evidence="3" id="KW-1003">Cell membrane</keyword>
<feature type="domain" description="Membrane transport protein MMPL" evidence="10">
    <location>
        <begin position="439"/>
        <end position="702"/>
    </location>
</feature>
<feature type="transmembrane region" description="Helical" evidence="8">
    <location>
        <begin position="233"/>
        <end position="254"/>
    </location>
</feature>
<evidence type="ECO:0000256" key="9">
    <source>
        <dbReference type="SAM" id="SignalP"/>
    </source>
</evidence>
<keyword evidence="6 8" id="KW-0472">Membrane</keyword>
<feature type="transmembrane region" description="Helical" evidence="8">
    <location>
        <begin position="207"/>
        <end position="227"/>
    </location>
</feature>
<dbReference type="Proteomes" id="UP001206206">
    <property type="component" value="Unassembled WGS sequence"/>
</dbReference>
<evidence type="ECO:0000256" key="5">
    <source>
        <dbReference type="ARBA" id="ARBA00022989"/>
    </source>
</evidence>
<dbReference type="PANTHER" id="PTHR33406">
    <property type="entry name" value="MEMBRANE PROTEIN MJ1562-RELATED"/>
    <property type="match status" value="1"/>
</dbReference>
<evidence type="ECO:0000256" key="4">
    <source>
        <dbReference type="ARBA" id="ARBA00022692"/>
    </source>
</evidence>
<dbReference type="RefSeq" id="WP_255930252.1">
    <property type="nucleotide sequence ID" value="NZ_JANFNH010000027.1"/>
</dbReference>
<feature type="transmembrane region" description="Helical" evidence="8">
    <location>
        <begin position="281"/>
        <end position="303"/>
    </location>
</feature>
<feature type="transmembrane region" description="Helical" evidence="8">
    <location>
        <begin position="309"/>
        <end position="338"/>
    </location>
</feature>
<dbReference type="PANTHER" id="PTHR33406:SF11">
    <property type="entry name" value="MEMBRANE PROTEIN SCO6666-RELATED"/>
    <property type="match status" value="1"/>
</dbReference>
<feature type="signal peptide" evidence="9">
    <location>
        <begin position="1"/>
        <end position="32"/>
    </location>
</feature>
<name>A0ABT1PGC7_9ACTN</name>
<keyword evidence="9" id="KW-0732">Signal</keyword>
<feature type="transmembrane region" description="Helical" evidence="8">
    <location>
        <begin position="599"/>
        <end position="620"/>
    </location>
</feature>
<dbReference type="Gene3D" id="1.20.1640.10">
    <property type="entry name" value="Multidrug efflux transporter AcrB transmembrane domain"/>
    <property type="match status" value="2"/>
</dbReference>
<dbReference type="InterPro" id="IPR050545">
    <property type="entry name" value="Mycobact_MmpL"/>
</dbReference>
<keyword evidence="4 8" id="KW-0812">Transmembrane</keyword>
<gene>
    <name evidence="11" type="ORF">NON19_20880</name>
</gene>
<evidence type="ECO:0000256" key="1">
    <source>
        <dbReference type="ARBA" id="ARBA00004651"/>
    </source>
</evidence>
<feature type="transmembrane region" description="Helical" evidence="8">
    <location>
        <begin position="666"/>
        <end position="688"/>
    </location>
</feature>
<comment type="similarity">
    <text evidence="2">Belongs to the resistance-nodulation-cell division (RND) (TC 2.A.6) family. MmpL subfamily.</text>
</comment>
<dbReference type="Pfam" id="PF03176">
    <property type="entry name" value="MMPL"/>
    <property type="match status" value="2"/>
</dbReference>
<evidence type="ECO:0000256" key="2">
    <source>
        <dbReference type="ARBA" id="ARBA00010157"/>
    </source>
</evidence>
<evidence type="ECO:0000256" key="8">
    <source>
        <dbReference type="SAM" id="Phobius"/>
    </source>
</evidence>
<reference evidence="11 12" key="1">
    <citation type="submission" date="2022-06" db="EMBL/GenBank/DDBJ databases">
        <title>Draft genome sequence of type strain Streptomyces rubrisoli DSM 42083.</title>
        <authorList>
            <person name="Duangmal K."/>
            <person name="Klaysubun C."/>
        </authorList>
    </citation>
    <scope>NUCLEOTIDE SEQUENCE [LARGE SCALE GENOMIC DNA]</scope>
    <source>
        <strain evidence="11 12">DSM 42083</strain>
    </source>
</reference>
<feature type="domain" description="Membrane transport protein MMPL" evidence="10">
    <location>
        <begin position="45"/>
        <end position="372"/>
    </location>
</feature>
<keyword evidence="12" id="KW-1185">Reference proteome</keyword>
<protein>
    <submittedName>
        <fullName evidence="11">MMPL family transporter</fullName>
    </submittedName>
</protein>
<feature type="region of interest" description="Disordered" evidence="7">
    <location>
        <begin position="718"/>
        <end position="745"/>
    </location>
</feature>
<dbReference type="InterPro" id="IPR004869">
    <property type="entry name" value="MMPL_dom"/>
</dbReference>
<organism evidence="11 12">
    <name type="scientific">Streptantibioticus rubrisoli</name>
    <dbReference type="NCBI Taxonomy" id="1387313"/>
    <lineage>
        <taxon>Bacteria</taxon>
        <taxon>Bacillati</taxon>
        <taxon>Actinomycetota</taxon>
        <taxon>Actinomycetes</taxon>
        <taxon>Kitasatosporales</taxon>
        <taxon>Streptomycetaceae</taxon>
        <taxon>Streptantibioticus</taxon>
    </lineage>
</organism>
<dbReference type="EMBL" id="JANFNH010000027">
    <property type="protein sequence ID" value="MCQ4044417.1"/>
    <property type="molecule type" value="Genomic_DNA"/>
</dbReference>
<feature type="transmembrane region" description="Helical" evidence="8">
    <location>
        <begin position="559"/>
        <end position="579"/>
    </location>
</feature>
<accession>A0ABT1PGC7</accession>
<sequence>MAALARWCVNRRFAVIVLWLAALVGLSTAAFATGSAYSSVYNVPGTEAGRAAALLNKAFAGAAGSADTIVWHTAHGTVRTASVRQRIGHALDEVAKLPGVRTVSTPYGPQAAASGAGGAQISRDGHTGYATVTFDADAEHLSASQVKRVVHTAKSAAAKDLQVELGGDAIALTQPSHGQLSEVVGVAVAAVVLLAAFGSLAAMCLPIVTAVVSVGAATMGIQLLSHIMNIADFAPMLGTLIGLGVGIDYALFIVTRHRRGLRRGLSVPRAAERAIATSGRAVVFAGGTVCAAVLGMLVLRLSFLTGVAIAAAVTVLLTVAASVTLLPALLGVIGRFALSKRERRRLAEHGPQPELPTGLAARWSGFVERHPRLLAAVAAVVMLVLAVPTVSMRLGTSDQGNDPSTSTTRKAYDLVAEGFGPGVNGPLQLVARTDDAAAKVALDKLTDTLRATHGVASVAAGGAQRAGDVEVLTVVPTTEPQSQATTDLINRLRHEVIPAAEKGTDLRVEVGGVTAGYDDFASVIVGKLPVFVGVVIALGGVLLLLAFRSLGIPVKAGLMNLAAVASSFGVVAVIFQWGWGSELLGLGRAGPIEPFLPVIMVSVLFGLSMDYQVFLVSRMYEEWQETRDNRRAVRVGLAETSRVINSAAVIMISVFLAFVLSGDRVIAMFGVGLAAAVALDAFVLRTLLVPALMHLLGRANWWLPDWLERVLPRLSIEPPETEAVPRPPKALPPPQALRPKAPGSA</sequence>
<evidence type="ECO:0000259" key="10">
    <source>
        <dbReference type="Pfam" id="PF03176"/>
    </source>
</evidence>
<feature type="transmembrane region" description="Helical" evidence="8">
    <location>
        <begin position="183"/>
        <end position="200"/>
    </location>
</feature>
<evidence type="ECO:0000256" key="7">
    <source>
        <dbReference type="SAM" id="MobiDB-lite"/>
    </source>
</evidence>